<name>A0A6M3LIP1_9ZZZZ</name>
<gene>
    <name evidence="1" type="ORF">MM415B04483_0009</name>
</gene>
<organism evidence="1">
    <name type="scientific">viral metagenome</name>
    <dbReference type="NCBI Taxonomy" id="1070528"/>
    <lineage>
        <taxon>unclassified sequences</taxon>
        <taxon>metagenomes</taxon>
        <taxon>organismal metagenomes</taxon>
    </lineage>
</organism>
<sequence length="136" mass="15387">MSEKKTVVFKNGDYAIELTVVEAAVRQDIHREALMFRERTAMPDLEEGAPMEEFVRRSYLTVSYPTCIAATTEVKVIEKGKKGISLDMTSAEFLELPAALVRLWSTAVWELNPMWSPFFDLSSLTETEEETGSTEN</sequence>
<reference evidence="1" key="1">
    <citation type="submission" date="2020-03" db="EMBL/GenBank/DDBJ databases">
        <title>The deep terrestrial virosphere.</title>
        <authorList>
            <person name="Holmfeldt K."/>
            <person name="Nilsson E."/>
            <person name="Simone D."/>
            <person name="Lopez-Fernandez M."/>
            <person name="Wu X."/>
            <person name="de Brujin I."/>
            <person name="Lundin D."/>
            <person name="Andersson A."/>
            <person name="Bertilsson S."/>
            <person name="Dopson M."/>
        </authorList>
    </citation>
    <scope>NUCLEOTIDE SEQUENCE</scope>
    <source>
        <strain evidence="1">MM415B04483</strain>
    </source>
</reference>
<accession>A0A6M3LIP1</accession>
<proteinExistence type="predicted"/>
<dbReference type="EMBL" id="MT143094">
    <property type="protein sequence ID" value="QJA92765.1"/>
    <property type="molecule type" value="Genomic_DNA"/>
</dbReference>
<dbReference type="AlphaFoldDB" id="A0A6M3LIP1"/>
<evidence type="ECO:0000313" key="1">
    <source>
        <dbReference type="EMBL" id="QJA92765.1"/>
    </source>
</evidence>
<protein>
    <submittedName>
        <fullName evidence="1">Uncharacterized protein</fullName>
    </submittedName>
</protein>